<dbReference type="InterPro" id="IPR029058">
    <property type="entry name" value="AB_hydrolase_fold"/>
</dbReference>
<dbReference type="InterPro" id="IPR050309">
    <property type="entry name" value="Type-B_Carboxylest/Lipase"/>
</dbReference>
<organism evidence="5 6">
    <name type="scientific">Cadophora malorum</name>
    <dbReference type="NCBI Taxonomy" id="108018"/>
    <lineage>
        <taxon>Eukaryota</taxon>
        <taxon>Fungi</taxon>
        <taxon>Dikarya</taxon>
        <taxon>Ascomycota</taxon>
        <taxon>Pezizomycotina</taxon>
        <taxon>Leotiomycetes</taxon>
        <taxon>Helotiales</taxon>
        <taxon>Ploettnerulaceae</taxon>
        <taxon>Cadophora</taxon>
    </lineage>
</organism>
<reference evidence="5" key="1">
    <citation type="submission" date="2021-02" db="EMBL/GenBank/DDBJ databases">
        <title>Genome sequence Cadophora malorum strain M34.</title>
        <authorList>
            <person name="Stefanovic E."/>
            <person name="Vu D."/>
            <person name="Scully C."/>
            <person name="Dijksterhuis J."/>
            <person name="Roader J."/>
            <person name="Houbraken J."/>
        </authorList>
    </citation>
    <scope>NUCLEOTIDE SEQUENCE</scope>
    <source>
        <strain evidence="5">M34</strain>
    </source>
</reference>
<dbReference type="AlphaFoldDB" id="A0A8H7WAB8"/>
<sequence length="565" mass="61740">MMKLTHLLATVLPLGVVLSASQSPLSVKTLTGIFTGLQSADYPAVREFRNIPYAQPPVNSLRFLPPQPLRPSVKHHYSTRFPPSCPQFLSNSPSFWNLLASPLLVNNGNQNQSSGLSVQTASEDCLSLAIWTPYNVSADAKLPVAFFMTGGGFSTGGVDSMYILACLQQCLEKCRPKLLNMAKPKTYTYENTQQQNNVLYLNADYREVTGQRPQSWVNRTQAHIVVTINYRVNIFGFPNAAALDSPNLGILDQRLALEWVYANIASFGGDPDSIMLWGQSAGSQSADYHNFAFWDNPIAKSSFSQSGTATKPLSSADFTHSNFTFVAQSLGCDFPDEPFAELECMQQVPMTEIENFVGNYKGSPSIKFGPIADEVVIFSNYSARAAEGKISPNPAIFSDTANNDATLKPWPINNATDGPYQPVITAGTLSGWVCQTANTSMYRAAANRTTYRYQFAGNFSNPYSWLGAYHSSDLWMLFGTYDLYGAAVNGSGPTDLEIATSEAMQDYVLAFMKDPVNGPLEMGWLPYTYGSNVLRFGAGGVPVQNVSGYEIDGPCFGNGTYDPFP</sequence>
<gene>
    <name evidence="5" type="ORF">IFR04_009214</name>
</gene>
<evidence type="ECO:0000313" key="5">
    <source>
        <dbReference type="EMBL" id="KAG4417644.1"/>
    </source>
</evidence>
<comment type="caution">
    <text evidence="5">The sequence shown here is derived from an EMBL/GenBank/DDBJ whole genome shotgun (WGS) entry which is preliminary data.</text>
</comment>
<feature type="chain" id="PRO_5034771572" description="Carboxylic ester hydrolase" evidence="3">
    <location>
        <begin position="20"/>
        <end position="565"/>
    </location>
</feature>
<dbReference type="EC" id="3.1.1.-" evidence="3"/>
<dbReference type="InterPro" id="IPR019826">
    <property type="entry name" value="Carboxylesterase_B_AS"/>
</dbReference>
<accession>A0A8H7WAB8</accession>
<feature type="domain" description="Carboxylesterase type B" evidence="4">
    <location>
        <begin position="222"/>
        <end position="400"/>
    </location>
</feature>
<dbReference type="Proteomes" id="UP000664132">
    <property type="component" value="Unassembled WGS sequence"/>
</dbReference>
<keyword evidence="3" id="KW-0732">Signal</keyword>
<dbReference type="SUPFAM" id="SSF53474">
    <property type="entry name" value="alpha/beta-Hydrolases"/>
    <property type="match status" value="1"/>
</dbReference>
<dbReference type="EMBL" id="JAFJYH010000149">
    <property type="protein sequence ID" value="KAG4417644.1"/>
    <property type="molecule type" value="Genomic_DNA"/>
</dbReference>
<evidence type="ECO:0000313" key="6">
    <source>
        <dbReference type="Proteomes" id="UP000664132"/>
    </source>
</evidence>
<dbReference type="OrthoDB" id="408631at2759"/>
<feature type="signal peptide" evidence="3">
    <location>
        <begin position="1"/>
        <end position="19"/>
    </location>
</feature>
<dbReference type="PROSITE" id="PS00122">
    <property type="entry name" value="CARBOXYLESTERASE_B_1"/>
    <property type="match status" value="1"/>
</dbReference>
<name>A0A8H7WAB8_9HELO</name>
<evidence type="ECO:0000256" key="1">
    <source>
        <dbReference type="ARBA" id="ARBA00005964"/>
    </source>
</evidence>
<evidence type="ECO:0000256" key="3">
    <source>
        <dbReference type="RuleBase" id="RU361235"/>
    </source>
</evidence>
<dbReference type="Gene3D" id="3.40.50.1820">
    <property type="entry name" value="alpha/beta hydrolase"/>
    <property type="match status" value="1"/>
</dbReference>
<dbReference type="GO" id="GO:0016787">
    <property type="term" value="F:hydrolase activity"/>
    <property type="evidence" value="ECO:0007669"/>
    <property type="project" value="UniProtKB-KW"/>
</dbReference>
<dbReference type="PANTHER" id="PTHR11559">
    <property type="entry name" value="CARBOXYLESTERASE"/>
    <property type="match status" value="1"/>
</dbReference>
<evidence type="ECO:0000259" key="4">
    <source>
        <dbReference type="Pfam" id="PF00135"/>
    </source>
</evidence>
<comment type="similarity">
    <text evidence="1 3">Belongs to the type-B carboxylesterase/lipase family.</text>
</comment>
<evidence type="ECO:0000256" key="2">
    <source>
        <dbReference type="ARBA" id="ARBA00022801"/>
    </source>
</evidence>
<proteinExistence type="inferred from homology"/>
<feature type="domain" description="Carboxylesterase type B" evidence="4">
    <location>
        <begin position="26"/>
        <end position="158"/>
    </location>
</feature>
<protein>
    <recommendedName>
        <fullName evidence="3">Carboxylic ester hydrolase</fullName>
        <ecNumber evidence="3">3.1.1.-</ecNumber>
    </recommendedName>
</protein>
<dbReference type="Pfam" id="PF00135">
    <property type="entry name" value="COesterase"/>
    <property type="match status" value="2"/>
</dbReference>
<keyword evidence="2 3" id="KW-0378">Hydrolase</keyword>
<keyword evidence="6" id="KW-1185">Reference proteome</keyword>
<dbReference type="InterPro" id="IPR002018">
    <property type="entry name" value="CarbesteraseB"/>
</dbReference>